<dbReference type="PANTHER" id="PTHR31731">
    <property type="match status" value="1"/>
</dbReference>
<feature type="signal peptide" evidence="1">
    <location>
        <begin position="1"/>
        <end position="23"/>
    </location>
</feature>
<dbReference type="Gene3D" id="1.10.110.10">
    <property type="entry name" value="Plant lipid-transfer and hydrophobic proteins"/>
    <property type="match status" value="1"/>
</dbReference>
<gene>
    <name evidence="3" type="ORF">CKAN_00692100</name>
</gene>
<dbReference type="SMART" id="SM00499">
    <property type="entry name" value="AAI"/>
    <property type="match status" value="1"/>
</dbReference>
<evidence type="ECO:0000256" key="1">
    <source>
        <dbReference type="SAM" id="SignalP"/>
    </source>
</evidence>
<evidence type="ECO:0000259" key="2">
    <source>
        <dbReference type="SMART" id="SM00499"/>
    </source>
</evidence>
<sequence length="125" mass="12915">MAHKTLSALCLLYLLSCACLASACDPCKIYPPPQPKPIPTYCPKDTLKLGVCADLLGLVNLAFGAQPNSKCCALLAGLVDLQVAACLCTAIKANVLGVLNLDVPVALTLLVNACGKKVPDGFKCA</sequence>
<feature type="chain" id="PRO_5018534761" evidence="1">
    <location>
        <begin position="24"/>
        <end position="125"/>
    </location>
</feature>
<dbReference type="STRING" id="337451.A0A3S3Q318"/>
<feature type="domain" description="Bifunctional inhibitor/plant lipid transfer protein/seed storage helical" evidence="2">
    <location>
        <begin position="42"/>
        <end position="124"/>
    </location>
</feature>
<dbReference type="Proteomes" id="UP000283530">
    <property type="component" value="Unassembled WGS sequence"/>
</dbReference>
<keyword evidence="1" id="KW-0732">Signal</keyword>
<proteinExistence type="predicted"/>
<reference evidence="3 4" key="1">
    <citation type="journal article" date="2019" name="Nat. Plants">
        <title>Stout camphor tree genome fills gaps in understanding of flowering plant genome evolution.</title>
        <authorList>
            <person name="Chaw S.M."/>
            <person name="Liu Y.C."/>
            <person name="Wu Y.W."/>
            <person name="Wang H.Y."/>
            <person name="Lin C.I."/>
            <person name="Wu C.S."/>
            <person name="Ke H.M."/>
            <person name="Chang L.Y."/>
            <person name="Hsu C.Y."/>
            <person name="Yang H.T."/>
            <person name="Sudianto E."/>
            <person name="Hsu M.H."/>
            <person name="Wu K.P."/>
            <person name="Wang L.N."/>
            <person name="Leebens-Mack J.H."/>
            <person name="Tsai I.J."/>
        </authorList>
    </citation>
    <scope>NUCLEOTIDE SEQUENCE [LARGE SCALE GENOMIC DNA]</scope>
    <source>
        <strain evidence="4">cv. Chaw 1501</strain>
        <tissue evidence="3">Young leaves</tissue>
    </source>
</reference>
<dbReference type="InterPro" id="IPR016140">
    <property type="entry name" value="Bifunc_inhib/LTP/seed_store"/>
</dbReference>
<evidence type="ECO:0000313" key="4">
    <source>
        <dbReference type="Proteomes" id="UP000283530"/>
    </source>
</evidence>
<dbReference type="PROSITE" id="PS51257">
    <property type="entry name" value="PROKAR_LIPOPROTEIN"/>
    <property type="match status" value="1"/>
</dbReference>
<organism evidence="3 4">
    <name type="scientific">Cinnamomum micranthum f. kanehirae</name>
    <dbReference type="NCBI Taxonomy" id="337451"/>
    <lineage>
        <taxon>Eukaryota</taxon>
        <taxon>Viridiplantae</taxon>
        <taxon>Streptophyta</taxon>
        <taxon>Embryophyta</taxon>
        <taxon>Tracheophyta</taxon>
        <taxon>Spermatophyta</taxon>
        <taxon>Magnoliopsida</taxon>
        <taxon>Magnoliidae</taxon>
        <taxon>Laurales</taxon>
        <taxon>Lauraceae</taxon>
        <taxon>Cinnamomum</taxon>
    </lineage>
</organism>
<comment type="caution">
    <text evidence="3">The sequence shown here is derived from an EMBL/GenBank/DDBJ whole genome shotgun (WGS) entry which is preliminary data.</text>
</comment>
<dbReference type="SUPFAM" id="SSF47699">
    <property type="entry name" value="Bifunctional inhibitor/lipid-transfer protein/seed storage 2S albumin"/>
    <property type="match status" value="1"/>
</dbReference>
<dbReference type="InterPro" id="IPR051636">
    <property type="entry name" value="Plant_LTP/defense-related"/>
</dbReference>
<dbReference type="EMBL" id="QPKB01000003">
    <property type="protein sequence ID" value="RWR78394.1"/>
    <property type="molecule type" value="Genomic_DNA"/>
</dbReference>
<evidence type="ECO:0000313" key="3">
    <source>
        <dbReference type="EMBL" id="RWR78394.1"/>
    </source>
</evidence>
<dbReference type="InterPro" id="IPR027923">
    <property type="entry name" value="Hydrophob_seed_dom"/>
</dbReference>
<dbReference type="CDD" id="cd01958">
    <property type="entry name" value="HPS_like"/>
    <property type="match status" value="1"/>
</dbReference>
<dbReference type="AlphaFoldDB" id="A0A3S3Q318"/>
<name>A0A3S3Q318_9MAGN</name>
<dbReference type="Pfam" id="PF14547">
    <property type="entry name" value="Hydrophob_seed"/>
    <property type="match status" value="1"/>
</dbReference>
<dbReference type="OrthoDB" id="696558at2759"/>
<keyword evidence="4" id="KW-1185">Reference proteome</keyword>
<dbReference type="InterPro" id="IPR036312">
    <property type="entry name" value="Bifun_inhib/LTP/seed_sf"/>
</dbReference>
<protein>
    <submittedName>
        <fullName evidence="3">Proline-rich protein DC2.15-like protein</fullName>
    </submittedName>
</protein>
<accession>A0A3S3Q318</accession>